<evidence type="ECO:0000259" key="1">
    <source>
        <dbReference type="Pfam" id="PF13635"/>
    </source>
</evidence>
<protein>
    <submittedName>
        <fullName evidence="2">Putative ATPase (AAA+ superfamily)</fullName>
    </submittedName>
</protein>
<feature type="domain" description="DUF4143" evidence="1">
    <location>
        <begin position="7"/>
        <end position="57"/>
    </location>
</feature>
<sequence>MGRTLGDGAKGAITENYIAQQLNANGHKLYYWESNNKAELDFVIQIENKIIPIEAKSWEAVRSQSLETFRKKYGIEKAIRISAKNFGFENGIKSVPLYAAWCVL</sequence>
<dbReference type="PANTHER" id="PTHR33295:SF7">
    <property type="entry name" value="ATPASE"/>
    <property type="match status" value="1"/>
</dbReference>
<dbReference type="SUPFAM" id="SSF52980">
    <property type="entry name" value="Restriction endonuclease-like"/>
    <property type="match status" value="1"/>
</dbReference>
<reference evidence="2" key="1">
    <citation type="submission" date="2012-03" db="EMBL/GenBank/DDBJ databases">
        <title>Functional metagenomics reveals considerable lignocellulase gene clusters in the gut microbiome of a wood-feeding higher termite.</title>
        <authorList>
            <person name="Liu N."/>
        </authorList>
    </citation>
    <scope>NUCLEOTIDE SEQUENCE</scope>
</reference>
<name>A0A806KHZ2_9BACT</name>
<dbReference type="PANTHER" id="PTHR33295">
    <property type="entry name" value="ATPASE"/>
    <property type="match status" value="1"/>
</dbReference>
<dbReference type="InterPro" id="IPR025420">
    <property type="entry name" value="DUF4143"/>
</dbReference>
<evidence type="ECO:0000313" key="2">
    <source>
        <dbReference type="EMBL" id="AGS54259.1"/>
    </source>
</evidence>
<dbReference type="AlphaFoldDB" id="A0A806KHZ2"/>
<proteinExistence type="predicted"/>
<dbReference type="InterPro" id="IPR011335">
    <property type="entry name" value="Restrct_endonuc-II-like"/>
</dbReference>
<dbReference type="EMBL" id="JQ844286">
    <property type="protein sequence ID" value="AGS54259.1"/>
    <property type="molecule type" value="Genomic_DNA"/>
</dbReference>
<accession>A0A806KHZ2</accession>
<dbReference type="Pfam" id="PF13635">
    <property type="entry name" value="DUF4143"/>
    <property type="match status" value="1"/>
</dbReference>
<organism evidence="2">
    <name type="scientific">uncultured bacterium contig00092</name>
    <dbReference type="NCBI Taxonomy" id="1181563"/>
    <lineage>
        <taxon>Bacteria</taxon>
        <taxon>environmental samples</taxon>
    </lineage>
</organism>